<dbReference type="InterPro" id="IPR028082">
    <property type="entry name" value="Peripla_BP_I"/>
</dbReference>
<dbReference type="InterPro" id="IPR046335">
    <property type="entry name" value="LacI/GalR-like_sensor"/>
</dbReference>
<evidence type="ECO:0000256" key="2">
    <source>
        <dbReference type="ARBA" id="ARBA00023125"/>
    </source>
</evidence>
<dbReference type="Gene3D" id="3.40.50.2300">
    <property type="match status" value="2"/>
</dbReference>
<dbReference type="Proteomes" id="UP000266677">
    <property type="component" value="Unassembled WGS sequence"/>
</dbReference>
<dbReference type="PANTHER" id="PTHR30146">
    <property type="entry name" value="LACI-RELATED TRANSCRIPTIONAL REPRESSOR"/>
    <property type="match status" value="1"/>
</dbReference>
<keyword evidence="3" id="KW-0804">Transcription</keyword>
<evidence type="ECO:0000313" key="6">
    <source>
        <dbReference type="Proteomes" id="UP000266677"/>
    </source>
</evidence>
<dbReference type="Gene3D" id="1.10.260.40">
    <property type="entry name" value="lambda repressor-like DNA-binding domains"/>
    <property type="match status" value="1"/>
</dbReference>
<dbReference type="PANTHER" id="PTHR30146:SF109">
    <property type="entry name" value="HTH-TYPE TRANSCRIPTIONAL REGULATOR GALS"/>
    <property type="match status" value="1"/>
</dbReference>
<dbReference type="SUPFAM" id="SSF47413">
    <property type="entry name" value="lambda repressor-like DNA-binding domains"/>
    <property type="match status" value="1"/>
</dbReference>
<protein>
    <submittedName>
        <fullName evidence="5">LacI family transcriptional regulator</fullName>
    </submittedName>
</protein>
<accession>A0A3A4KLD6</accession>
<dbReference type="CDD" id="cd06267">
    <property type="entry name" value="PBP1_LacI_sugar_binding-like"/>
    <property type="match status" value="1"/>
</dbReference>
<keyword evidence="6" id="KW-1185">Reference proteome</keyword>
<dbReference type="GO" id="GO:0003700">
    <property type="term" value="F:DNA-binding transcription factor activity"/>
    <property type="evidence" value="ECO:0007669"/>
    <property type="project" value="TreeGrafter"/>
</dbReference>
<dbReference type="PROSITE" id="PS50932">
    <property type="entry name" value="HTH_LACI_2"/>
    <property type="match status" value="1"/>
</dbReference>
<dbReference type="Pfam" id="PF13377">
    <property type="entry name" value="Peripla_BP_3"/>
    <property type="match status" value="1"/>
</dbReference>
<dbReference type="GO" id="GO:0000976">
    <property type="term" value="F:transcription cis-regulatory region binding"/>
    <property type="evidence" value="ECO:0007669"/>
    <property type="project" value="TreeGrafter"/>
</dbReference>
<proteinExistence type="predicted"/>
<dbReference type="SMART" id="SM00354">
    <property type="entry name" value="HTH_LACI"/>
    <property type="match status" value="1"/>
</dbReference>
<dbReference type="InterPro" id="IPR000843">
    <property type="entry name" value="HTH_LacI"/>
</dbReference>
<reference evidence="5 6" key="1">
    <citation type="submission" date="2018-09" db="EMBL/GenBank/DDBJ databases">
        <title>YIM PH21274 draft genome.</title>
        <authorList>
            <person name="Miao C."/>
        </authorList>
    </citation>
    <scope>NUCLEOTIDE SEQUENCE [LARGE SCALE GENOMIC DNA]</scope>
    <source>
        <strain evidence="5 6">YIM PH 21724</strain>
    </source>
</reference>
<comment type="caution">
    <text evidence="5">The sequence shown here is derived from an EMBL/GenBank/DDBJ whole genome shotgun (WGS) entry which is preliminary data.</text>
</comment>
<organism evidence="5 6">
    <name type="scientific">Nocardia panacis</name>
    <dbReference type="NCBI Taxonomy" id="2340916"/>
    <lineage>
        <taxon>Bacteria</taxon>
        <taxon>Bacillati</taxon>
        <taxon>Actinomycetota</taxon>
        <taxon>Actinomycetes</taxon>
        <taxon>Mycobacteriales</taxon>
        <taxon>Nocardiaceae</taxon>
        <taxon>Nocardia</taxon>
    </lineage>
</organism>
<name>A0A3A4KLD6_9NOCA</name>
<keyword evidence="1" id="KW-0805">Transcription regulation</keyword>
<keyword evidence="2" id="KW-0238">DNA-binding</keyword>
<dbReference type="CDD" id="cd01392">
    <property type="entry name" value="HTH_LacI"/>
    <property type="match status" value="1"/>
</dbReference>
<evidence type="ECO:0000259" key="4">
    <source>
        <dbReference type="PROSITE" id="PS50932"/>
    </source>
</evidence>
<evidence type="ECO:0000313" key="5">
    <source>
        <dbReference type="EMBL" id="RJO73787.1"/>
    </source>
</evidence>
<dbReference type="OrthoDB" id="59108at2"/>
<evidence type="ECO:0000256" key="3">
    <source>
        <dbReference type="ARBA" id="ARBA00023163"/>
    </source>
</evidence>
<dbReference type="InterPro" id="IPR010982">
    <property type="entry name" value="Lambda_DNA-bd_dom_sf"/>
</dbReference>
<evidence type="ECO:0000256" key="1">
    <source>
        <dbReference type="ARBA" id="ARBA00023015"/>
    </source>
</evidence>
<dbReference type="SUPFAM" id="SSF53822">
    <property type="entry name" value="Periplasmic binding protein-like I"/>
    <property type="match status" value="1"/>
</dbReference>
<dbReference type="AlphaFoldDB" id="A0A3A4KLD6"/>
<gene>
    <name evidence="5" type="ORF">D5S18_19340</name>
</gene>
<feature type="domain" description="HTH lacI-type" evidence="4">
    <location>
        <begin position="1"/>
        <end position="53"/>
    </location>
</feature>
<dbReference type="EMBL" id="QZFU01000023">
    <property type="protein sequence ID" value="RJO73787.1"/>
    <property type="molecule type" value="Genomic_DNA"/>
</dbReference>
<dbReference type="Pfam" id="PF00356">
    <property type="entry name" value="LacI"/>
    <property type="match status" value="1"/>
</dbReference>
<sequence>MREVAARAGVSIKTVSRVVRGETGVSPELACRVTEAVTALDYRHNLAASTLREQGHKTAAIGLVLMDVANPYAAALHRAVEDTAHARGTLVFAVSGDEDPARQRQVLDALLARRVDGLIVVPVGDEYALLRREHRRGTPVVLVDRAGGGDLDSVTVDNRAGARTATAHLAGFGHRRIAFLGDLRGIRTAAERHLGYLDGLPAAPDPTLIRHDLRTVAAAEHAAGQLLDAPAPPTAVFSGQNLITIGALRAIQRRGLENRVAIVGFDDLPLGELLRPGLTAVAQDPAAIGRAAARLLFARLSGEDTDARHLVVPTRLLVRGSGELPPPSR</sequence>